<comment type="similarity">
    <text evidence="1">Belongs to the peptidase S58 family.</text>
</comment>
<dbReference type="EMBL" id="JBAWSV010000001">
    <property type="protein sequence ID" value="MEI4828704.1"/>
    <property type="molecule type" value="Genomic_DNA"/>
</dbReference>
<dbReference type="RefSeq" id="WP_336481069.1">
    <property type="nucleotide sequence ID" value="NZ_JBAWSV010000001.1"/>
</dbReference>
<comment type="caution">
    <text evidence="2">The sequence shown here is derived from an EMBL/GenBank/DDBJ whole genome shotgun (WGS) entry which is preliminary data.</text>
</comment>
<evidence type="ECO:0000313" key="3">
    <source>
        <dbReference type="Proteomes" id="UP001367922"/>
    </source>
</evidence>
<keyword evidence="3" id="KW-1185">Reference proteome</keyword>
<evidence type="ECO:0000256" key="1">
    <source>
        <dbReference type="ARBA" id="ARBA00007068"/>
    </source>
</evidence>
<sequence>MKRVRLRELGVEIGKYDAGKWNAITDVKGVLVGHVTLKEEMHIRTGVTAILPHDGNIFREKVFVSSYVINGFGKTIGTIQIQELGVLESPIMLSNTFAIAPVLEGTLRYMLEQNEEIGDTTGTVNIVVGECNDGYLHDIRTLYVRPKHAIEAITNAKNGPVKEGCVGAGTGMACFGYKGGIGTSSRKITFTKETYTVGALVVTNFGRKEDLYIRNESEETMPDGSIMIVIATDAPLSDRQLHRIAKRATFGLAKAGSYGAHGSGDIVIAFSTAHRISHTPTTELLQYQFLREDGEEISHIFAMTIEAVEEAIWNALSMAETMEGREKRKLEAIPYEILKNIAKNRL</sequence>
<dbReference type="InterPro" id="IPR016117">
    <property type="entry name" value="ArgJ-like_dom_sf"/>
</dbReference>
<proteinExistence type="inferred from homology"/>
<evidence type="ECO:0000313" key="2">
    <source>
        <dbReference type="EMBL" id="MEI4828704.1"/>
    </source>
</evidence>
<dbReference type="Proteomes" id="UP001367922">
    <property type="component" value="Unassembled WGS sequence"/>
</dbReference>
<dbReference type="Gene3D" id="3.60.70.12">
    <property type="entry name" value="L-amino peptidase D-ALA esterase/amidase"/>
    <property type="match status" value="1"/>
</dbReference>
<dbReference type="PANTHER" id="PTHR36512">
    <property type="entry name" value="D-AMINOPEPTIDASE"/>
    <property type="match status" value="1"/>
</dbReference>
<protein>
    <submittedName>
        <fullName evidence="2">P1 family peptidase</fullName>
    </submittedName>
</protein>
<dbReference type="SUPFAM" id="SSF56266">
    <property type="entry name" value="DmpA/ArgJ-like"/>
    <property type="match status" value="1"/>
</dbReference>
<dbReference type="InterPro" id="IPR005321">
    <property type="entry name" value="Peptidase_S58_DmpA"/>
</dbReference>
<reference evidence="2 3" key="1">
    <citation type="submission" date="2024-01" db="EMBL/GenBank/DDBJ databases">
        <title>Seven novel Bacillus-like species.</title>
        <authorList>
            <person name="Liu G."/>
        </authorList>
    </citation>
    <scope>NUCLEOTIDE SEQUENCE [LARGE SCALE GENOMIC DNA]</scope>
    <source>
        <strain evidence="2 3">FJAT-53711</strain>
    </source>
</reference>
<dbReference type="Pfam" id="PF03576">
    <property type="entry name" value="Peptidase_S58"/>
    <property type="match status" value="1"/>
</dbReference>
<organism evidence="2 3">
    <name type="scientific">Bacillus yunxiaonensis</name>
    <dbReference type="NCBI Taxonomy" id="3127665"/>
    <lineage>
        <taxon>Bacteria</taxon>
        <taxon>Bacillati</taxon>
        <taxon>Bacillota</taxon>
        <taxon>Bacilli</taxon>
        <taxon>Bacillales</taxon>
        <taxon>Bacillaceae</taxon>
        <taxon>Bacillus</taxon>
    </lineage>
</organism>
<gene>
    <name evidence="2" type="ORF">WAX78_04470</name>
</gene>
<name>A0ABU8FU17_9BACI</name>
<dbReference type="CDD" id="cd02253">
    <property type="entry name" value="DmpA"/>
    <property type="match status" value="1"/>
</dbReference>
<dbReference type="PANTHER" id="PTHR36512:SF3">
    <property type="entry name" value="BLR5678 PROTEIN"/>
    <property type="match status" value="1"/>
</dbReference>
<accession>A0ABU8FU17</accession>